<feature type="compositionally biased region" description="Low complexity" evidence="15">
    <location>
        <begin position="1"/>
        <end position="10"/>
    </location>
</feature>
<feature type="region of interest" description="Disordered" evidence="15">
    <location>
        <begin position="227"/>
        <end position="256"/>
    </location>
</feature>
<dbReference type="GO" id="GO:0016042">
    <property type="term" value="P:lipid catabolic process"/>
    <property type="evidence" value="ECO:0007669"/>
    <property type="project" value="UniProtKB-KW"/>
</dbReference>
<evidence type="ECO:0000256" key="7">
    <source>
        <dbReference type="ARBA" id="ARBA00022801"/>
    </source>
</evidence>
<proteinExistence type="predicted"/>
<evidence type="ECO:0000259" key="16">
    <source>
        <dbReference type="Pfam" id="PF01764"/>
    </source>
</evidence>
<comment type="cofactor">
    <cofactor evidence="1">
        <name>Ca(2+)</name>
        <dbReference type="ChEBI" id="CHEBI:29108"/>
    </cofactor>
</comment>
<dbReference type="Gene3D" id="3.40.50.1820">
    <property type="entry name" value="alpha/beta hydrolase"/>
    <property type="match status" value="1"/>
</dbReference>
<dbReference type="AlphaFoldDB" id="A0A7S0IEA0"/>
<gene>
    <name evidence="17" type="ORF">MCOM1403_LOCUS6470</name>
</gene>
<evidence type="ECO:0000256" key="3">
    <source>
        <dbReference type="ARBA" id="ARBA00022475"/>
    </source>
</evidence>
<dbReference type="GO" id="GO:0046872">
    <property type="term" value="F:metal ion binding"/>
    <property type="evidence" value="ECO:0007669"/>
    <property type="project" value="UniProtKB-KW"/>
</dbReference>
<name>A0A7S0IEA0_MICPS</name>
<accession>A0A7S0IEA0</accession>
<evidence type="ECO:0000256" key="1">
    <source>
        <dbReference type="ARBA" id="ARBA00001913"/>
    </source>
</evidence>
<keyword evidence="9" id="KW-0442">Lipid degradation</keyword>
<keyword evidence="7" id="KW-0378">Hydrolase</keyword>
<keyword evidence="10" id="KW-1133">Transmembrane helix</keyword>
<evidence type="ECO:0000256" key="11">
    <source>
        <dbReference type="ARBA" id="ARBA00023098"/>
    </source>
</evidence>
<keyword evidence="4" id="KW-0597">Phosphoprotein</keyword>
<reference evidence="17" key="1">
    <citation type="submission" date="2021-01" db="EMBL/GenBank/DDBJ databases">
        <authorList>
            <person name="Corre E."/>
            <person name="Pelletier E."/>
            <person name="Niang G."/>
            <person name="Scheremetjew M."/>
            <person name="Finn R."/>
            <person name="Kale V."/>
            <person name="Holt S."/>
            <person name="Cochrane G."/>
            <person name="Meng A."/>
            <person name="Brown T."/>
            <person name="Cohen L."/>
        </authorList>
    </citation>
    <scope>NUCLEOTIDE SEQUENCE</scope>
    <source>
        <strain evidence="17">CCMP1723</strain>
    </source>
</reference>
<evidence type="ECO:0000256" key="15">
    <source>
        <dbReference type="SAM" id="MobiDB-lite"/>
    </source>
</evidence>
<feature type="compositionally biased region" description="Basic residues" evidence="15">
    <location>
        <begin position="746"/>
        <end position="757"/>
    </location>
</feature>
<evidence type="ECO:0000256" key="9">
    <source>
        <dbReference type="ARBA" id="ARBA00022963"/>
    </source>
</evidence>
<organism evidence="17">
    <name type="scientific">Micromonas pusilla</name>
    <name type="common">Picoplanktonic green alga</name>
    <name type="synonym">Chromulina pusilla</name>
    <dbReference type="NCBI Taxonomy" id="38833"/>
    <lineage>
        <taxon>Eukaryota</taxon>
        <taxon>Viridiplantae</taxon>
        <taxon>Chlorophyta</taxon>
        <taxon>Mamiellophyceae</taxon>
        <taxon>Mamiellales</taxon>
        <taxon>Mamiellaceae</taxon>
        <taxon>Micromonas</taxon>
    </lineage>
</organism>
<dbReference type="PANTHER" id="PTHR45792:SF8">
    <property type="entry name" value="DIACYLGLYCEROL LIPASE-ALPHA"/>
    <property type="match status" value="1"/>
</dbReference>
<evidence type="ECO:0000256" key="4">
    <source>
        <dbReference type="ARBA" id="ARBA00022553"/>
    </source>
</evidence>
<dbReference type="GO" id="GO:0016298">
    <property type="term" value="F:lipase activity"/>
    <property type="evidence" value="ECO:0007669"/>
    <property type="project" value="TreeGrafter"/>
</dbReference>
<keyword evidence="12" id="KW-0472">Membrane</keyword>
<feature type="compositionally biased region" description="Low complexity" evidence="15">
    <location>
        <begin position="549"/>
        <end position="568"/>
    </location>
</feature>
<keyword evidence="6" id="KW-0479">Metal-binding</keyword>
<comment type="catalytic activity">
    <reaction evidence="13">
        <text>a 1,2-diacyl-sn-glycerol + H2O = a 2-acylglycerol + a fatty acid + H(+)</text>
        <dbReference type="Rhea" id="RHEA:33275"/>
        <dbReference type="ChEBI" id="CHEBI:15377"/>
        <dbReference type="ChEBI" id="CHEBI:15378"/>
        <dbReference type="ChEBI" id="CHEBI:17389"/>
        <dbReference type="ChEBI" id="CHEBI:17815"/>
        <dbReference type="ChEBI" id="CHEBI:28868"/>
        <dbReference type="EC" id="3.1.1.116"/>
    </reaction>
    <physiologicalReaction direction="left-to-right" evidence="13">
        <dbReference type="Rhea" id="RHEA:33276"/>
    </physiologicalReaction>
</comment>
<dbReference type="SUPFAM" id="SSF53474">
    <property type="entry name" value="alpha/beta-Hydrolases"/>
    <property type="match status" value="1"/>
</dbReference>
<feature type="compositionally biased region" description="Gly residues" evidence="15">
    <location>
        <begin position="74"/>
        <end position="83"/>
    </location>
</feature>
<feature type="region of interest" description="Disordered" evidence="15">
    <location>
        <begin position="746"/>
        <end position="796"/>
    </location>
</feature>
<evidence type="ECO:0000256" key="6">
    <source>
        <dbReference type="ARBA" id="ARBA00022723"/>
    </source>
</evidence>
<keyword evidence="3" id="KW-1003">Cell membrane</keyword>
<evidence type="ECO:0000256" key="12">
    <source>
        <dbReference type="ARBA" id="ARBA00023136"/>
    </source>
</evidence>
<sequence>MAERPAWWPEGGFGGGDDPPAEPSGALQDSHGHEVVVDPLGVPTTEDPRNPLEGSLLRFLGGGDGNAGREPGTNDGGDVGTSGDGNADSECDAPGALEEFMQDLGLLEVRDALGVALGVDDDLGVRNDDDGDAEGAEGADSSPTSPRSAAIAKARAAALRGTQSEAAKKTAIRLKSGGWWEFHNAMQRVAALLLKEMKPLGLEGAATFDPVAGIMLWREQRRAAAARKRSTAELYPNGNDDDDDEMTEPTPDLRPLRRSGAHAAAAYGSLAAMLQNNSMQDKAHGFVGAVHAAFVAGDGDAVEKKATLAAARSAGVAPEDIVSADWCTLAFSPASYVAVDVAARAVVVAVRGTVTGGDLLTDACSTSVPFSGGWAHAGMVASAWQVVKKQMGPAAAALARNPGFGLIFTGHSMGAGVAAILTMLVRSGDADIMDAAEKEIERVIQRGDATREGGESAKSAIAAARCHCFAAPSVCSLDLSLRAREHTVSVVAGKDVIPRLCYAAVRRLLRRLNQVAPSQPMMKAFSSLLGGRDKGYSPRAAARRRSAEIGRASIAEDAADPSPASPVSKDVRNDHPPEPEGARLAPLHDFEQKPPTPPPTRPPAVNTERLKRHVSDDLTTPASEARCQGHWEDLEGTQGLELRDHRAVDFLVQPGVVVHLRHLTSENGPTAEVRHPTAFTEIPMSSRMMLDHVPSVYQAAIDAVIAKEEEAVAARARAAAEAKREVREFGPGGYAVYARAAARLDRRARRARRRPRPRSGGPVPSNGGDAVDGDEGVLSPATTPTKKGAAADDNPFVSGLARMGSLIARPFRTKDDSRRSSPGGGAGVDGISDGRESLGSDTESDDNFYGAANLRIGDEAALFTRMEAAPMDAAPKPRAPESRESDREVEGDPRPNPFLQRVGSLFGKIKRDTREMFSGGGDVEPSMEVLGSGGGDHPLAYQGYIDQALGR</sequence>
<evidence type="ECO:0000256" key="10">
    <source>
        <dbReference type="ARBA" id="ARBA00022989"/>
    </source>
</evidence>
<feature type="region of interest" description="Disordered" evidence="15">
    <location>
        <begin position="121"/>
        <end position="147"/>
    </location>
</feature>
<feature type="region of interest" description="Disordered" evidence="15">
    <location>
        <begin position="808"/>
        <end position="846"/>
    </location>
</feature>
<feature type="region of interest" description="Disordered" evidence="15">
    <location>
        <begin position="915"/>
        <end position="937"/>
    </location>
</feature>
<feature type="domain" description="Fungal lipase-type" evidence="16">
    <location>
        <begin position="347"/>
        <end position="501"/>
    </location>
</feature>
<evidence type="ECO:0000256" key="8">
    <source>
        <dbReference type="ARBA" id="ARBA00022837"/>
    </source>
</evidence>
<evidence type="ECO:0000256" key="5">
    <source>
        <dbReference type="ARBA" id="ARBA00022692"/>
    </source>
</evidence>
<feature type="region of interest" description="Disordered" evidence="15">
    <location>
        <begin position="528"/>
        <end position="623"/>
    </location>
</feature>
<comment type="subcellular location">
    <subcellularLocation>
        <location evidence="2">Cell membrane</location>
        <topology evidence="2">Multi-pass membrane protein</topology>
    </subcellularLocation>
</comment>
<keyword evidence="8" id="KW-0106">Calcium</keyword>
<evidence type="ECO:0000256" key="13">
    <source>
        <dbReference type="ARBA" id="ARBA00024531"/>
    </source>
</evidence>
<dbReference type="GO" id="GO:0005886">
    <property type="term" value="C:plasma membrane"/>
    <property type="evidence" value="ECO:0007669"/>
    <property type="project" value="UniProtKB-SubCell"/>
</dbReference>
<dbReference type="InterPro" id="IPR052214">
    <property type="entry name" value="DAG_Lipase-Related"/>
</dbReference>
<dbReference type="EMBL" id="HBEQ01008084">
    <property type="protein sequence ID" value="CAD8519044.1"/>
    <property type="molecule type" value="Transcribed_RNA"/>
</dbReference>
<dbReference type="InterPro" id="IPR029058">
    <property type="entry name" value="AB_hydrolase_fold"/>
</dbReference>
<protein>
    <recommendedName>
        <fullName evidence="14">sn-1-specific diacylglycerol lipase</fullName>
        <ecNumber evidence="14">3.1.1.116</ecNumber>
    </recommendedName>
</protein>
<keyword evidence="11" id="KW-0443">Lipid metabolism</keyword>
<keyword evidence="5" id="KW-0812">Transmembrane</keyword>
<evidence type="ECO:0000256" key="14">
    <source>
        <dbReference type="ARBA" id="ARBA00026104"/>
    </source>
</evidence>
<feature type="compositionally biased region" description="Low complexity" evidence="15">
    <location>
        <begin position="758"/>
        <end position="768"/>
    </location>
</feature>
<feature type="compositionally biased region" description="Basic and acidic residues" evidence="15">
    <location>
        <begin position="569"/>
        <end position="592"/>
    </location>
</feature>
<dbReference type="EC" id="3.1.1.116" evidence="14"/>
<dbReference type="InterPro" id="IPR002921">
    <property type="entry name" value="Fungal_lipase-type"/>
</dbReference>
<feature type="compositionally biased region" description="Basic and acidic residues" evidence="15">
    <location>
        <begin position="878"/>
        <end position="893"/>
    </location>
</feature>
<evidence type="ECO:0000313" key="17">
    <source>
        <dbReference type="EMBL" id="CAD8519044.1"/>
    </source>
</evidence>
<evidence type="ECO:0000256" key="2">
    <source>
        <dbReference type="ARBA" id="ARBA00004651"/>
    </source>
</evidence>
<feature type="region of interest" description="Disordered" evidence="15">
    <location>
        <begin position="869"/>
        <end position="900"/>
    </location>
</feature>
<feature type="region of interest" description="Disordered" evidence="15">
    <location>
        <begin position="1"/>
        <end position="93"/>
    </location>
</feature>
<dbReference type="PANTHER" id="PTHR45792">
    <property type="entry name" value="DIACYLGLYCEROL LIPASE HOMOLOG-RELATED"/>
    <property type="match status" value="1"/>
</dbReference>
<dbReference type="Pfam" id="PF01764">
    <property type="entry name" value="Lipase_3"/>
    <property type="match status" value="1"/>
</dbReference>